<sequence length="88" mass="9644">MQPTITTCPATCELCGNWLPQHQTSCPRNGVHPSQWQMSSEITEASLIAALPLSTLSFSTLPSTMPCVPVHYTLSPHQEEDDDLFPSC</sequence>
<organism evidence="1 2">
    <name type="scientific">Mucor circinelloides f. circinelloides (strain 1006PhL)</name>
    <name type="common">Mucormycosis agent</name>
    <name type="synonym">Calyptromyces circinelloides</name>
    <dbReference type="NCBI Taxonomy" id="1220926"/>
    <lineage>
        <taxon>Eukaryota</taxon>
        <taxon>Fungi</taxon>
        <taxon>Fungi incertae sedis</taxon>
        <taxon>Mucoromycota</taxon>
        <taxon>Mucoromycotina</taxon>
        <taxon>Mucoromycetes</taxon>
        <taxon>Mucorales</taxon>
        <taxon>Mucorineae</taxon>
        <taxon>Mucoraceae</taxon>
        <taxon>Mucor</taxon>
    </lineage>
</organism>
<dbReference type="VEuPathDB" id="FungiDB:HMPREF1544_03116"/>
<dbReference type="EMBL" id="KE123926">
    <property type="protein sequence ID" value="EPB90004.1"/>
    <property type="molecule type" value="Genomic_DNA"/>
</dbReference>
<dbReference type="OMA" id="QTSCPRN"/>
<name>S2JJB4_MUCC1</name>
<dbReference type="Proteomes" id="UP000014254">
    <property type="component" value="Unassembled WGS sequence"/>
</dbReference>
<evidence type="ECO:0000313" key="1">
    <source>
        <dbReference type="EMBL" id="EPB90004.1"/>
    </source>
</evidence>
<accession>S2JJB4</accession>
<keyword evidence="2" id="KW-1185">Reference proteome</keyword>
<evidence type="ECO:0000313" key="2">
    <source>
        <dbReference type="Proteomes" id="UP000014254"/>
    </source>
</evidence>
<reference evidence="2" key="1">
    <citation type="submission" date="2013-05" db="EMBL/GenBank/DDBJ databases">
        <title>The Genome sequence of Mucor circinelloides f. circinelloides 1006PhL.</title>
        <authorList>
            <consortium name="The Broad Institute Genomics Platform"/>
            <person name="Cuomo C."/>
            <person name="Earl A."/>
            <person name="Findley K."/>
            <person name="Lee S.C."/>
            <person name="Walker B."/>
            <person name="Young S."/>
            <person name="Zeng Q."/>
            <person name="Gargeya S."/>
            <person name="Fitzgerald M."/>
            <person name="Haas B."/>
            <person name="Abouelleil A."/>
            <person name="Allen A.W."/>
            <person name="Alvarado L."/>
            <person name="Arachchi H.M."/>
            <person name="Berlin A.M."/>
            <person name="Chapman S.B."/>
            <person name="Gainer-Dewar J."/>
            <person name="Goldberg J."/>
            <person name="Griggs A."/>
            <person name="Gujja S."/>
            <person name="Hansen M."/>
            <person name="Howarth C."/>
            <person name="Imamovic A."/>
            <person name="Ireland A."/>
            <person name="Larimer J."/>
            <person name="McCowan C."/>
            <person name="Murphy C."/>
            <person name="Pearson M."/>
            <person name="Poon T.W."/>
            <person name="Priest M."/>
            <person name="Roberts A."/>
            <person name="Saif S."/>
            <person name="Shea T."/>
            <person name="Sisk P."/>
            <person name="Sykes S."/>
            <person name="Wortman J."/>
            <person name="Nusbaum C."/>
            <person name="Birren B."/>
        </authorList>
    </citation>
    <scope>NUCLEOTIDE SEQUENCE [LARGE SCALE GENOMIC DNA]</scope>
    <source>
        <strain evidence="2">1006PhL</strain>
    </source>
</reference>
<protein>
    <submittedName>
        <fullName evidence="1">Uncharacterized protein</fullName>
    </submittedName>
</protein>
<dbReference type="InParanoid" id="S2JJB4"/>
<proteinExistence type="predicted"/>
<dbReference type="eggNOG" id="ENOG502RAK1">
    <property type="taxonomic scope" value="Eukaryota"/>
</dbReference>
<gene>
    <name evidence="1" type="ORF">HMPREF1544_03116</name>
</gene>
<dbReference type="OrthoDB" id="2224642at2759"/>
<dbReference type="AlphaFoldDB" id="S2JJB4"/>